<protein>
    <recommendedName>
        <fullName evidence="2">EF-hand domain-containing protein</fullName>
    </recommendedName>
</protein>
<dbReference type="EMBL" id="CP006644">
    <property type="protein sequence ID" value="AHE54754.1"/>
    <property type="molecule type" value="Genomic_DNA"/>
</dbReference>
<dbReference type="AlphaFoldDB" id="W0A9Z2"/>
<dbReference type="eggNOG" id="ENOG502ZMHP">
    <property type="taxonomic scope" value="Bacteria"/>
</dbReference>
<dbReference type="PATRIC" id="fig|1123269.5.peg.2999"/>
<dbReference type="Gene3D" id="1.10.238.10">
    <property type="entry name" value="EF-hand"/>
    <property type="match status" value="1"/>
</dbReference>
<keyword evidence="4" id="KW-1185">Reference proteome</keyword>
<dbReference type="STRING" id="1123269.NX02_15355"/>
<name>W0A9Z2_9SPHN</name>
<evidence type="ECO:0000313" key="4">
    <source>
        <dbReference type="Proteomes" id="UP000018851"/>
    </source>
</evidence>
<dbReference type="KEGG" id="ssan:NX02_15355"/>
<dbReference type="InterPro" id="IPR018247">
    <property type="entry name" value="EF_Hand_1_Ca_BS"/>
</dbReference>
<dbReference type="Proteomes" id="UP000018851">
    <property type="component" value="Chromosome"/>
</dbReference>
<organism evidence="3 4">
    <name type="scientific">Sphingomonas sanxanigenens DSM 19645 = NX02</name>
    <dbReference type="NCBI Taxonomy" id="1123269"/>
    <lineage>
        <taxon>Bacteria</taxon>
        <taxon>Pseudomonadati</taxon>
        <taxon>Pseudomonadota</taxon>
        <taxon>Alphaproteobacteria</taxon>
        <taxon>Sphingomonadales</taxon>
        <taxon>Sphingomonadaceae</taxon>
        <taxon>Sphingomonas</taxon>
    </lineage>
</organism>
<evidence type="ECO:0000256" key="1">
    <source>
        <dbReference type="SAM" id="MobiDB-lite"/>
    </source>
</evidence>
<gene>
    <name evidence="3" type="ORF">NX02_15355</name>
</gene>
<dbReference type="GO" id="GO:0005509">
    <property type="term" value="F:calcium ion binding"/>
    <property type="evidence" value="ECO:0007669"/>
    <property type="project" value="InterPro"/>
</dbReference>
<dbReference type="SUPFAM" id="SSF47473">
    <property type="entry name" value="EF-hand"/>
    <property type="match status" value="1"/>
</dbReference>
<evidence type="ECO:0000259" key="2">
    <source>
        <dbReference type="PROSITE" id="PS50222"/>
    </source>
</evidence>
<proteinExistence type="predicted"/>
<sequence>MLLMMVAGIFAWESIMGRSDPIPPAPAMAAAVATPAAAAEPSEAVLPEATAKTREERRFGRYDKDKDGAITRDEYLVARRKAFAKLDRNGNGVLDFDEYAVKTIERFATADADASGSMNPAEFATTAVKRKPRPAPANCPPAAARGADDEEAAAG</sequence>
<feature type="region of interest" description="Disordered" evidence="1">
    <location>
        <begin position="113"/>
        <end position="155"/>
    </location>
</feature>
<dbReference type="InterPro" id="IPR002048">
    <property type="entry name" value="EF_hand_dom"/>
</dbReference>
<feature type="domain" description="EF-hand" evidence="2">
    <location>
        <begin position="50"/>
        <end position="85"/>
    </location>
</feature>
<dbReference type="PROSITE" id="PS00018">
    <property type="entry name" value="EF_HAND_1"/>
    <property type="match status" value="2"/>
</dbReference>
<reference evidence="3 4" key="1">
    <citation type="submission" date="2013-07" db="EMBL/GenBank/DDBJ databases">
        <title>Completed genome of Sphingomonas sanxanigenens NX02.</title>
        <authorList>
            <person name="Ma T."/>
            <person name="Huang H."/>
            <person name="Wu M."/>
            <person name="Li X."/>
            <person name="Li G."/>
        </authorList>
    </citation>
    <scope>NUCLEOTIDE SEQUENCE [LARGE SCALE GENOMIC DNA]</scope>
    <source>
        <strain evidence="3 4">NX02</strain>
    </source>
</reference>
<dbReference type="InterPro" id="IPR011992">
    <property type="entry name" value="EF-hand-dom_pair"/>
</dbReference>
<evidence type="ECO:0000313" key="3">
    <source>
        <dbReference type="EMBL" id="AHE54754.1"/>
    </source>
</evidence>
<dbReference type="HOGENOM" id="CLU_1676070_0_0_5"/>
<accession>W0A9Z2</accession>
<dbReference type="PROSITE" id="PS50222">
    <property type="entry name" value="EF_HAND_2"/>
    <property type="match status" value="1"/>
</dbReference>
<dbReference type="Pfam" id="PF13202">
    <property type="entry name" value="EF-hand_5"/>
    <property type="match status" value="2"/>
</dbReference>